<name>A0AAV8AGD5_9EUKA</name>
<comment type="caution">
    <text evidence="2">The sequence shown here is derived from an EMBL/GenBank/DDBJ whole genome shotgun (WGS) entry which is preliminary data.</text>
</comment>
<dbReference type="SUPFAM" id="SSF52540">
    <property type="entry name" value="P-loop containing nucleoside triphosphate hydrolases"/>
    <property type="match status" value="1"/>
</dbReference>
<proteinExistence type="predicted"/>
<dbReference type="GO" id="GO:0003677">
    <property type="term" value="F:DNA binding"/>
    <property type="evidence" value="ECO:0007669"/>
    <property type="project" value="InterPro"/>
</dbReference>
<evidence type="ECO:0000259" key="1">
    <source>
        <dbReference type="PROSITE" id="PS51192"/>
    </source>
</evidence>
<dbReference type="PROSITE" id="PS51192">
    <property type="entry name" value="HELICASE_ATP_BIND_1"/>
    <property type="match status" value="1"/>
</dbReference>
<dbReference type="SMART" id="SM00487">
    <property type="entry name" value="DEXDc"/>
    <property type="match status" value="1"/>
</dbReference>
<organism evidence="2 3">
    <name type="scientific">Anaeramoeba flamelloides</name>
    <dbReference type="NCBI Taxonomy" id="1746091"/>
    <lineage>
        <taxon>Eukaryota</taxon>
        <taxon>Metamonada</taxon>
        <taxon>Anaeramoebidae</taxon>
        <taxon>Anaeramoeba</taxon>
    </lineage>
</organism>
<dbReference type="AlphaFoldDB" id="A0AAV8AGD5"/>
<dbReference type="Pfam" id="PF04851">
    <property type="entry name" value="ResIII"/>
    <property type="match status" value="1"/>
</dbReference>
<dbReference type="Proteomes" id="UP001146793">
    <property type="component" value="Unassembled WGS sequence"/>
</dbReference>
<dbReference type="EMBL" id="JANTQA010000008">
    <property type="protein sequence ID" value="KAJ3452750.1"/>
    <property type="molecule type" value="Genomic_DNA"/>
</dbReference>
<dbReference type="GO" id="GO:0016787">
    <property type="term" value="F:hydrolase activity"/>
    <property type="evidence" value="ECO:0007669"/>
    <property type="project" value="InterPro"/>
</dbReference>
<protein>
    <submittedName>
        <fullName evidence="2">Endoribonuclease dicer</fullName>
    </submittedName>
</protein>
<accession>A0AAV8AGD5</accession>
<dbReference type="GO" id="GO:0005737">
    <property type="term" value="C:cytoplasm"/>
    <property type="evidence" value="ECO:0007669"/>
    <property type="project" value="TreeGrafter"/>
</dbReference>
<dbReference type="Gene3D" id="3.40.50.300">
    <property type="entry name" value="P-loop containing nucleotide triphosphate hydrolases"/>
    <property type="match status" value="1"/>
</dbReference>
<dbReference type="InterPro" id="IPR014001">
    <property type="entry name" value="Helicase_ATP-bd"/>
</dbReference>
<dbReference type="PANTHER" id="PTHR14074:SF16">
    <property type="entry name" value="ANTIVIRAL INNATE IMMUNE RESPONSE RECEPTOR RIG-I"/>
    <property type="match status" value="1"/>
</dbReference>
<evidence type="ECO:0000313" key="2">
    <source>
        <dbReference type="EMBL" id="KAJ3452750.1"/>
    </source>
</evidence>
<dbReference type="InterPro" id="IPR027417">
    <property type="entry name" value="P-loop_NTPase"/>
</dbReference>
<sequence>MTTNKTKPHFLVPRKYQIEVLNAALKKNVIAFLDTGSGKTLIATELIKHYLKEYPLNEHKIVFIVDKLTLAIQQTNFIKHQVPVRVNVLYGDLGVDYWSEEQWKNELSAKILVFTSQVFLNLLRSHIFDFGDVRLLIFDEVHHASKKHPFKMIFEEFYFLSRFKDRRPKIFGMTASPAKIGGYSPSVLFVEIIKLSKITDSQIIFPEKYYLEMAKNNPKPNEYVLEYNSSNDSRYIW</sequence>
<dbReference type="InterPro" id="IPR006935">
    <property type="entry name" value="Helicase/UvrB_N"/>
</dbReference>
<dbReference type="PANTHER" id="PTHR14074">
    <property type="entry name" value="HELICASE WITH DEATH DOMAIN-RELATED"/>
    <property type="match status" value="1"/>
</dbReference>
<gene>
    <name evidence="2" type="ORF">M0812_04525</name>
</gene>
<evidence type="ECO:0000313" key="3">
    <source>
        <dbReference type="Proteomes" id="UP001146793"/>
    </source>
</evidence>
<reference evidence="2" key="1">
    <citation type="submission" date="2022-08" db="EMBL/GenBank/DDBJ databases">
        <title>Novel sulphate-reducing endosymbionts in the free-living metamonad Anaeramoeba.</title>
        <authorList>
            <person name="Jerlstrom-Hultqvist J."/>
            <person name="Cepicka I."/>
            <person name="Gallot-Lavallee L."/>
            <person name="Salas-Leiva D."/>
            <person name="Curtis B.A."/>
            <person name="Zahonova K."/>
            <person name="Pipaliya S."/>
            <person name="Dacks J."/>
            <person name="Roger A.J."/>
        </authorList>
    </citation>
    <scope>NUCLEOTIDE SEQUENCE</scope>
    <source>
        <strain evidence="2">Busselton2</strain>
    </source>
</reference>
<feature type="domain" description="Helicase ATP-binding" evidence="1">
    <location>
        <begin position="20"/>
        <end position="195"/>
    </location>
</feature>
<dbReference type="InterPro" id="IPR051363">
    <property type="entry name" value="RLR_Helicase"/>
</dbReference>
<dbReference type="GO" id="GO:0005524">
    <property type="term" value="F:ATP binding"/>
    <property type="evidence" value="ECO:0007669"/>
    <property type="project" value="InterPro"/>
</dbReference>